<evidence type="ECO:0000313" key="2">
    <source>
        <dbReference type="Proteomes" id="UP001489004"/>
    </source>
</evidence>
<reference evidence="1 2" key="1">
    <citation type="journal article" date="2024" name="Nat. Commun.">
        <title>Phylogenomics reveals the evolutionary origins of lichenization in chlorophyte algae.</title>
        <authorList>
            <person name="Puginier C."/>
            <person name="Libourel C."/>
            <person name="Otte J."/>
            <person name="Skaloud P."/>
            <person name="Haon M."/>
            <person name="Grisel S."/>
            <person name="Petersen M."/>
            <person name="Berrin J.G."/>
            <person name="Delaux P.M."/>
            <person name="Dal Grande F."/>
            <person name="Keller J."/>
        </authorList>
    </citation>
    <scope>NUCLEOTIDE SEQUENCE [LARGE SCALE GENOMIC DNA]</scope>
    <source>
        <strain evidence="1 2">SAG 2043</strain>
    </source>
</reference>
<dbReference type="AlphaFoldDB" id="A0AAW1Q3Z8"/>
<protein>
    <submittedName>
        <fullName evidence="1">Uncharacterized protein</fullName>
    </submittedName>
</protein>
<gene>
    <name evidence="1" type="ORF">WJX72_000510</name>
</gene>
<keyword evidence="2" id="KW-1185">Reference proteome</keyword>
<name>A0AAW1Q3Z8_9CHLO</name>
<organism evidence="1 2">
    <name type="scientific">[Myrmecia] bisecta</name>
    <dbReference type="NCBI Taxonomy" id="41462"/>
    <lineage>
        <taxon>Eukaryota</taxon>
        <taxon>Viridiplantae</taxon>
        <taxon>Chlorophyta</taxon>
        <taxon>core chlorophytes</taxon>
        <taxon>Trebouxiophyceae</taxon>
        <taxon>Trebouxiales</taxon>
        <taxon>Trebouxiaceae</taxon>
        <taxon>Myrmecia</taxon>
    </lineage>
</organism>
<dbReference type="EMBL" id="JALJOR010000006">
    <property type="protein sequence ID" value="KAK9815243.1"/>
    <property type="molecule type" value="Genomic_DNA"/>
</dbReference>
<comment type="caution">
    <text evidence="1">The sequence shown here is derived from an EMBL/GenBank/DDBJ whole genome shotgun (WGS) entry which is preliminary data.</text>
</comment>
<accession>A0AAW1Q3Z8</accession>
<dbReference type="Proteomes" id="UP001489004">
    <property type="component" value="Unassembled WGS sequence"/>
</dbReference>
<proteinExistence type="predicted"/>
<evidence type="ECO:0000313" key="1">
    <source>
        <dbReference type="EMBL" id="KAK9815243.1"/>
    </source>
</evidence>
<sequence length="147" mass="15670">MGGDMELKPWAVVTELADTLKPLTAQAGASAAIRKCVVDIPRVANVLVDVSQESLLNTIPAWRLLGGPGAYDLLREVFLPALARLPPNSPSCKCPPYWSQCRCTREDRQYCRRQAATLGARQLLQGTAAALATEAGTATGRSPPPAT</sequence>